<dbReference type="Proteomes" id="UP001220324">
    <property type="component" value="Unassembled WGS sequence"/>
</dbReference>
<dbReference type="InterPro" id="IPR050593">
    <property type="entry name" value="LovG"/>
</dbReference>
<dbReference type="PANTHER" id="PTHR48070">
    <property type="entry name" value="ESTERASE OVCA2"/>
    <property type="match status" value="1"/>
</dbReference>
<dbReference type="Pfam" id="PF03959">
    <property type="entry name" value="FSH1"/>
    <property type="match status" value="1"/>
</dbReference>
<dbReference type="SUPFAM" id="SSF53474">
    <property type="entry name" value="alpha/beta-Hydrolases"/>
    <property type="match status" value="1"/>
</dbReference>
<dbReference type="PANTHER" id="PTHR48070:SF6">
    <property type="entry name" value="ESTERASE OVCA2"/>
    <property type="match status" value="1"/>
</dbReference>
<dbReference type="GO" id="GO:0072330">
    <property type="term" value="P:monocarboxylic acid biosynthetic process"/>
    <property type="evidence" value="ECO:0007669"/>
    <property type="project" value="UniProtKB-ARBA"/>
</dbReference>
<evidence type="ECO:0000313" key="4">
    <source>
        <dbReference type="Proteomes" id="UP001220324"/>
    </source>
</evidence>
<proteinExistence type="predicted"/>
<name>A0AAD6CPN3_9EURO</name>
<comment type="caution">
    <text evidence="3">The sequence shown here is derived from an EMBL/GenBank/DDBJ whole genome shotgun (WGS) entry which is preliminary data.</text>
</comment>
<dbReference type="AlphaFoldDB" id="A0AAD6CPN3"/>
<reference evidence="3 4" key="1">
    <citation type="journal article" date="2023" name="IMA Fungus">
        <title>Comparative genomic study of the Penicillium genus elucidates a diverse pangenome and 15 lateral gene transfer events.</title>
        <authorList>
            <person name="Petersen C."/>
            <person name="Sorensen T."/>
            <person name="Nielsen M.R."/>
            <person name="Sondergaard T.E."/>
            <person name="Sorensen J.L."/>
            <person name="Fitzpatrick D.A."/>
            <person name="Frisvad J.C."/>
            <person name="Nielsen K.L."/>
        </authorList>
    </citation>
    <scope>NUCLEOTIDE SEQUENCE [LARGE SCALE GENOMIC DNA]</scope>
    <source>
        <strain evidence="3 4">IBT 35679</strain>
    </source>
</reference>
<feature type="domain" description="Serine hydrolase" evidence="2">
    <location>
        <begin position="13"/>
        <end position="224"/>
    </location>
</feature>
<evidence type="ECO:0000259" key="2">
    <source>
        <dbReference type="Pfam" id="PF03959"/>
    </source>
</evidence>
<dbReference type="EMBL" id="JAQIZZ010000007">
    <property type="protein sequence ID" value="KAJ5532782.1"/>
    <property type="molecule type" value="Genomic_DNA"/>
</dbReference>
<dbReference type="InterPro" id="IPR029058">
    <property type="entry name" value="AB_hydrolase_fold"/>
</dbReference>
<dbReference type="GO" id="GO:0005634">
    <property type="term" value="C:nucleus"/>
    <property type="evidence" value="ECO:0007669"/>
    <property type="project" value="TreeGrafter"/>
</dbReference>
<dbReference type="Gene3D" id="3.40.50.1820">
    <property type="entry name" value="alpha/beta hydrolase"/>
    <property type="match status" value="1"/>
</dbReference>
<keyword evidence="1" id="KW-0378">Hydrolase</keyword>
<gene>
    <name evidence="3" type="ORF">N7494_009334</name>
</gene>
<accession>A0AAD6CPN3</accession>
<evidence type="ECO:0000256" key="1">
    <source>
        <dbReference type="ARBA" id="ARBA00022801"/>
    </source>
</evidence>
<sequence length="245" mass="27524">MIMDSFTAPSLPAKVLMLHGHGQSGQFFEGKTRFLQPHLRNMILKASQFDNTYASDSVEFYYPSGVLPGNPDQREGDNTRVWGYGDRQVDRIKGLDQSISYVLNILETNGPFIGVVGFSTGAALAAIITSLLEKRKSACGFDFDTTHPPLKFAVCCSGFKLGNPWYTKLYKPRIETPILHVIALMDNVVEPKESMQLVKFCRNSTLYSFFGTHYVPRSPQFLEKLADFVRGALDQTDSDEDWEDC</sequence>
<organism evidence="3 4">
    <name type="scientific">Penicillium frequentans</name>
    <dbReference type="NCBI Taxonomy" id="3151616"/>
    <lineage>
        <taxon>Eukaryota</taxon>
        <taxon>Fungi</taxon>
        <taxon>Dikarya</taxon>
        <taxon>Ascomycota</taxon>
        <taxon>Pezizomycotina</taxon>
        <taxon>Eurotiomycetes</taxon>
        <taxon>Eurotiomycetidae</taxon>
        <taxon>Eurotiales</taxon>
        <taxon>Aspergillaceae</taxon>
        <taxon>Penicillium</taxon>
    </lineage>
</organism>
<dbReference type="InterPro" id="IPR005645">
    <property type="entry name" value="FSH-like_dom"/>
</dbReference>
<protein>
    <recommendedName>
        <fullName evidence="2">Serine hydrolase domain-containing protein</fullName>
    </recommendedName>
</protein>
<evidence type="ECO:0000313" key="3">
    <source>
        <dbReference type="EMBL" id="KAJ5532782.1"/>
    </source>
</evidence>
<dbReference type="GO" id="GO:0017000">
    <property type="term" value="P:antibiotic biosynthetic process"/>
    <property type="evidence" value="ECO:0007669"/>
    <property type="project" value="UniProtKB-ARBA"/>
</dbReference>
<keyword evidence="4" id="KW-1185">Reference proteome</keyword>
<dbReference type="GO" id="GO:0019748">
    <property type="term" value="P:secondary metabolic process"/>
    <property type="evidence" value="ECO:0007669"/>
    <property type="project" value="TreeGrafter"/>
</dbReference>
<dbReference type="GO" id="GO:0005737">
    <property type="term" value="C:cytoplasm"/>
    <property type="evidence" value="ECO:0007669"/>
    <property type="project" value="TreeGrafter"/>
</dbReference>
<dbReference type="GO" id="GO:0016787">
    <property type="term" value="F:hydrolase activity"/>
    <property type="evidence" value="ECO:0007669"/>
    <property type="project" value="UniProtKB-KW"/>
</dbReference>